<dbReference type="InterPro" id="IPR045061">
    <property type="entry name" value="FtsZ/CetZ"/>
</dbReference>
<dbReference type="Gene3D" id="3.40.50.1440">
    <property type="entry name" value="Tubulin/FtsZ, GTPase domain"/>
    <property type="match status" value="1"/>
</dbReference>
<keyword evidence="1" id="KW-0547">Nucleotide-binding</keyword>
<evidence type="ECO:0000256" key="1">
    <source>
        <dbReference type="ARBA" id="ARBA00022741"/>
    </source>
</evidence>
<protein>
    <recommendedName>
        <fullName evidence="3">Tubulin/FtsZ GTPase domain-containing protein</fullName>
    </recommendedName>
</protein>
<dbReference type="InterPro" id="IPR024757">
    <property type="entry name" value="FtsZ_C"/>
</dbReference>
<dbReference type="InterPro" id="IPR003008">
    <property type="entry name" value="Tubulin_FtsZ_GTPase"/>
</dbReference>
<dbReference type="GO" id="GO:0051301">
    <property type="term" value="P:cell division"/>
    <property type="evidence" value="ECO:0007669"/>
    <property type="project" value="TreeGrafter"/>
</dbReference>
<evidence type="ECO:0000256" key="2">
    <source>
        <dbReference type="ARBA" id="ARBA00023134"/>
    </source>
</evidence>
<gene>
    <name evidence="4" type="ORF">METZ01_LOCUS286870</name>
</gene>
<dbReference type="PANTHER" id="PTHR30314:SF3">
    <property type="entry name" value="MITOCHONDRIAL DIVISION PROTEIN FSZA"/>
    <property type="match status" value="1"/>
</dbReference>
<dbReference type="InterPro" id="IPR008280">
    <property type="entry name" value="Tub_FtsZ_C"/>
</dbReference>
<dbReference type="Pfam" id="PF00091">
    <property type="entry name" value="Tubulin"/>
    <property type="match status" value="1"/>
</dbReference>
<name>A0A382LBD6_9ZZZZ</name>
<keyword evidence="2" id="KW-0342">GTP-binding</keyword>
<dbReference type="GO" id="GO:0005525">
    <property type="term" value="F:GTP binding"/>
    <property type="evidence" value="ECO:0007669"/>
    <property type="project" value="UniProtKB-KW"/>
</dbReference>
<dbReference type="PRINTS" id="PR00423">
    <property type="entry name" value="CELLDVISFTSZ"/>
</dbReference>
<reference evidence="4" key="1">
    <citation type="submission" date="2018-05" db="EMBL/GenBank/DDBJ databases">
        <authorList>
            <person name="Lanie J.A."/>
            <person name="Ng W.-L."/>
            <person name="Kazmierczak K.M."/>
            <person name="Andrzejewski T.M."/>
            <person name="Davidsen T.M."/>
            <person name="Wayne K.J."/>
            <person name="Tettelin H."/>
            <person name="Glass J.I."/>
            <person name="Rusch D."/>
            <person name="Podicherti R."/>
            <person name="Tsui H.-C.T."/>
            <person name="Winkler M.E."/>
        </authorList>
    </citation>
    <scope>NUCLEOTIDE SEQUENCE</scope>
</reference>
<dbReference type="SUPFAM" id="SSF55307">
    <property type="entry name" value="Tubulin C-terminal domain-like"/>
    <property type="match status" value="1"/>
</dbReference>
<feature type="domain" description="Tubulin/FtsZ GTPase" evidence="3">
    <location>
        <begin position="1"/>
        <end position="177"/>
    </location>
</feature>
<organism evidence="4">
    <name type="scientific">marine metagenome</name>
    <dbReference type="NCBI Taxonomy" id="408172"/>
    <lineage>
        <taxon>unclassified sequences</taxon>
        <taxon>metagenomes</taxon>
        <taxon>ecological metagenomes</taxon>
    </lineage>
</organism>
<evidence type="ECO:0000313" key="4">
    <source>
        <dbReference type="EMBL" id="SVC34016.1"/>
    </source>
</evidence>
<dbReference type="GO" id="GO:0032153">
    <property type="term" value="C:cell division site"/>
    <property type="evidence" value="ECO:0007669"/>
    <property type="project" value="TreeGrafter"/>
</dbReference>
<dbReference type="SUPFAM" id="SSF52490">
    <property type="entry name" value="Tubulin nucleotide-binding domain-like"/>
    <property type="match status" value="1"/>
</dbReference>
<dbReference type="AlphaFoldDB" id="A0A382LBD6"/>
<dbReference type="SMART" id="SM00864">
    <property type="entry name" value="Tubulin"/>
    <property type="match status" value="1"/>
</dbReference>
<dbReference type="GO" id="GO:0005737">
    <property type="term" value="C:cytoplasm"/>
    <property type="evidence" value="ECO:0007669"/>
    <property type="project" value="TreeGrafter"/>
</dbReference>
<dbReference type="PANTHER" id="PTHR30314">
    <property type="entry name" value="CELL DIVISION PROTEIN FTSZ-RELATED"/>
    <property type="match status" value="1"/>
</dbReference>
<dbReference type="InterPro" id="IPR036525">
    <property type="entry name" value="Tubulin/FtsZ_GTPase_sf"/>
</dbReference>
<evidence type="ECO:0000259" key="3">
    <source>
        <dbReference type="SMART" id="SM00864"/>
    </source>
</evidence>
<proteinExistence type="predicted"/>
<accession>A0A382LBD6</accession>
<dbReference type="Pfam" id="PF12327">
    <property type="entry name" value="FtsZ_C"/>
    <property type="match status" value="1"/>
</dbReference>
<dbReference type="EMBL" id="UINC01085980">
    <property type="protein sequence ID" value="SVC34016.1"/>
    <property type="molecule type" value="Genomic_DNA"/>
</dbReference>
<sequence>VDKLAAVGFPAAQFLSLDTDYQELQRCQIAEKIQLGETTRRGWGCSGDVGEGAECVRADRDRVAGELSGSNLVIIVAGLGGGLGGGGAAVVGEIAAECGALVVALVIEPLDLEGRTETARLSLRRLLQVADTVVRMPNQAVMEKQRAGCSVLECFEASNNHALESLIGFGRLMRSDGTLNIDFAHVRKMVGGQHGESLLGTVEVAGDARPRALMDAIMKHPFLDAGKCFRKVKGLVISLIGSESLSMNEVQEFVEYIKAAAPEAQLALGVHIDGSLDNCVSAMVMFPYPDKALTGNESKAAEGKALQVNRLKYAANRDLQPSDAVGLKSAQQQLPLVSVSKGRFDKGEPNLYDGKDLDVPTFLRRNIVLI</sequence>
<feature type="non-terminal residue" evidence="4">
    <location>
        <position position="1"/>
    </location>
</feature>
<dbReference type="GO" id="GO:0003924">
    <property type="term" value="F:GTPase activity"/>
    <property type="evidence" value="ECO:0007669"/>
    <property type="project" value="InterPro"/>
</dbReference>